<dbReference type="Pfam" id="PF01346">
    <property type="entry name" value="FKBP_N"/>
    <property type="match status" value="1"/>
</dbReference>
<evidence type="ECO:0000313" key="10">
    <source>
        <dbReference type="EMBL" id="SUI50988.1"/>
    </source>
</evidence>
<gene>
    <name evidence="10" type="primary">fkpA_2</name>
    <name evidence="9" type="synonym">fklB_2</name>
    <name evidence="10" type="ORF">NCTC10738_00593</name>
    <name evidence="9" type="ORF">TUM17379_09930</name>
</gene>
<evidence type="ECO:0000256" key="5">
    <source>
        <dbReference type="PROSITE-ProRule" id="PRU00277"/>
    </source>
</evidence>
<dbReference type="EC" id="5.2.1.8" evidence="6"/>
<reference evidence="9" key="2">
    <citation type="submission" date="2021-05" db="EMBL/GenBank/DDBJ databases">
        <title>Molecular characterization for Shewanella algae harboring chromosomal blaOXA-55-like strains isolated from clinical and environment sample.</title>
        <authorList>
            <person name="Ohama Y."/>
            <person name="Aoki K."/>
            <person name="Harada S."/>
            <person name="Moriya K."/>
            <person name="Ishii Y."/>
            <person name="Tateda K."/>
        </authorList>
    </citation>
    <scope>NUCLEOTIDE SEQUENCE</scope>
    <source>
        <strain evidence="9">TUM17379</strain>
    </source>
</reference>
<dbReference type="EMBL" id="UGYO01000001">
    <property type="protein sequence ID" value="SUI50988.1"/>
    <property type="molecule type" value="Genomic_DNA"/>
</dbReference>
<dbReference type="GO" id="GO:0003755">
    <property type="term" value="F:peptidyl-prolyl cis-trans isomerase activity"/>
    <property type="evidence" value="ECO:0007669"/>
    <property type="project" value="UniProtKB-UniRule"/>
</dbReference>
<evidence type="ECO:0000313" key="9">
    <source>
        <dbReference type="EMBL" id="BCV43975.1"/>
    </source>
</evidence>
<dbReference type="PROSITE" id="PS51257">
    <property type="entry name" value="PROKAR_LIPOPROTEIN"/>
    <property type="match status" value="1"/>
</dbReference>
<dbReference type="KEGG" id="salg:BS332_12310"/>
<proteinExistence type="inferred from homology"/>
<name>A0A379YVU2_9GAMM</name>
<dbReference type="InterPro" id="IPR001179">
    <property type="entry name" value="PPIase_FKBP_dom"/>
</dbReference>
<dbReference type="InterPro" id="IPR036944">
    <property type="entry name" value="PPIase_FKBP_N_sf"/>
</dbReference>
<dbReference type="PANTHER" id="PTHR43811">
    <property type="entry name" value="FKBP-TYPE PEPTIDYL-PROLYL CIS-TRANS ISOMERASE FKPA"/>
    <property type="match status" value="1"/>
</dbReference>
<dbReference type="FunFam" id="3.10.50.40:FF:000004">
    <property type="entry name" value="Peptidyl-prolyl cis-trans isomerase"/>
    <property type="match status" value="1"/>
</dbReference>
<dbReference type="InterPro" id="IPR000774">
    <property type="entry name" value="PPIase_FKBP_N"/>
</dbReference>
<keyword evidence="3 5" id="KW-0697">Rotamase</keyword>
<dbReference type="Gene3D" id="3.10.50.40">
    <property type="match status" value="1"/>
</dbReference>
<evidence type="ECO:0000256" key="7">
    <source>
        <dbReference type="SAM" id="SignalP"/>
    </source>
</evidence>
<comment type="similarity">
    <text evidence="2 6">Belongs to the FKBP-type PPIase family.</text>
</comment>
<dbReference type="AlphaFoldDB" id="A0A379YVU2"/>
<feature type="domain" description="PPIase FKBP-type" evidence="8">
    <location>
        <begin position="157"/>
        <end position="242"/>
    </location>
</feature>
<dbReference type="GO" id="GO:0006457">
    <property type="term" value="P:protein folding"/>
    <property type="evidence" value="ECO:0007669"/>
    <property type="project" value="InterPro"/>
</dbReference>
<reference evidence="10 11" key="1">
    <citation type="submission" date="2018-06" db="EMBL/GenBank/DDBJ databases">
        <authorList>
            <consortium name="Pathogen Informatics"/>
            <person name="Doyle S."/>
        </authorList>
    </citation>
    <scope>NUCLEOTIDE SEQUENCE [LARGE SCALE GENOMIC DNA]</scope>
    <source>
        <strain evidence="10 11">NCTC10738</strain>
    </source>
</reference>
<keyword evidence="7" id="KW-0732">Signal</keyword>
<dbReference type="RefSeq" id="WP_028780139.1">
    <property type="nucleotide sequence ID" value="NZ_AP024609.1"/>
</dbReference>
<keyword evidence="11" id="KW-1185">Reference proteome</keyword>
<organism evidence="10 11">
    <name type="scientific">Shewanella algae</name>
    <dbReference type="NCBI Taxonomy" id="38313"/>
    <lineage>
        <taxon>Bacteria</taxon>
        <taxon>Pseudomonadati</taxon>
        <taxon>Pseudomonadota</taxon>
        <taxon>Gammaproteobacteria</taxon>
        <taxon>Alteromonadales</taxon>
        <taxon>Shewanellaceae</taxon>
        <taxon>Shewanella</taxon>
    </lineage>
</organism>
<dbReference type="Proteomes" id="UP000254069">
    <property type="component" value="Unassembled WGS sequence"/>
</dbReference>
<dbReference type="PROSITE" id="PS50059">
    <property type="entry name" value="FKBP_PPIASE"/>
    <property type="match status" value="1"/>
</dbReference>
<accession>A0A379YVU2</accession>
<dbReference type="SUPFAM" id="SSF54534">
    <property type="entry name" value="FKBP-like"/>
    <property type="match status" value="1"/>
</dbReference>
<keyword evidence="4 5" id="KW-0413">Isomerase</keyword>
<evidence type="ECO:0000313" key="11">
    <source>
        <dbReference type="Proteomes" id="UP000254069"/>
    </source>
</evidence>
<dbReference type="PANTHER" id="PTHR43811:SF19">
    <property type="entry name" value="39 KDA FK506-BINDING NUCLEAR PROTEIN"/>
    <property type="match status" value="1"/>
</dbReference>
<evidence type="ECO:0000256" key="3">
    <source>
        <dbReference type="ARBA" id="ARBA00023110"/>
    </source>
</evidence>
<comment type="catalytic activity">
    <reaction evidence="1 5 6">
        <text>[protein]-peptidylproline (omega=180) = [protein]-peptidylproline (omega=0)</text>
        <dbReference type="Rhea" id="RHEA:16237"/>
        <dbReference type="Rhea" id="RHEA-COMP:10747"/>
        <dbReference type="Rhea" id="RHEA-COMP:10748"/>
        <dbReference type="ChEBI" id="CHEBI:83833"/>
        <dbReference type="ChEBI" id="CHEBI:83834"/>
        <dbReference type="EC" id="5.2.1.8"/>
    </reaction>
</comment>
<dbReference type="Pfam" id="PF00254">
    <property type="entry name" value="FKBP_C"/>
    <property type="match status" value="1"/>
</dbReference>
<evidence type="ECO:0000256" key="1">
    <source>
        <dbReference type="ARBA" id="ARBA00000971"/>
    </source>
</evidence>
<dbReference type="InterPro" id="IPR046357">
    <property type="entry name" value="PPIase_dom_sf"/>
</dbReference>
<evidence type="ECO:0000256" key="6">
    <source>
        <dbReference type="RuleBase" id="RU003915"/>
    </source>
</evidence>
<protein>
    <recommendedName>
        <fullName evidence="6">Peptidyl-prolyl cis-trans isomerase</fullName>
        <ecNumber evidence="6">5.2.1.8</ecNumber>
    </recommendedName>
</protein>
<sequence length="258" mass="28269">MKPIYKISLVALALIGLSACNQEQKTASADKVELSSVEQKEAYSVGASIGRYMAGHIKEQEELGFSVDRALIVTGFQQGLKDELQLTEDEMQKVLEGLDQKLNEKRMAKVQEMAAKSMQESKAYLEQNKAKEGVITTESGLQYEVLTPGEGEKPAAEDVVTVHYRGTLIDGTEFDSSYSRGEPAEFALNRVIPGWTEGVQLMPVGAKYRFVIPSELAYGERDMGTIPANSTLIFEVELLKVKKADAPVEPTEAEASAK</sequence>
<feature type="chain" id="PRO_5016730955" description="Peptidyl-prolyl cis-trans isomerase" evidence="7">
    <location>
        <begin position="22"/>
        <end position="258"/>
    </location>
</feature>
<feature type="signal peptide" evidence="7">
    <location>
        <begin position="1"/>
        <end position="21"/>
    </location>
</feature>
<dbReference type="Proteomes" id="UP000825078">
    <property type="component" value="Chromosome"/>
</dbReference>
<dbReference type="EMBL" id="AP024613">
    <property type="protein sequence ID" value="BCV43975.1"/>
    <property type="molecule type" value="Genomic_DNA"/>
</dbReference>
<evidence type="ECO:0000256" key="4">
    <source>
        <dbReference type="ARBA" id="ARBA00023235"/>
    </source>
</evidence>
<evidence type="ECO:0000259" key="8">
    <source>
        <dbReference type="PROSITE" id="PS50059"/>
    </source>
</evidence>
<evidence type="ECO:0000256" key="2">
    <source>
        <dbReference type="ARBA" id="ARBA00006577"/>
    </source>
</evidence>
<dbReference type="Gene3D" id="1.10.287.460">
    <property type="entry name" value="Peptidyl-prolyl cis-trans isomerase, FKBP-type, N-terminal domain"/>
    <property type="match status" value="1"/>
</dbReference>
<dbReference type="NCBIfam" id="NF008150">
    <property type="entry name" value="PRK10902.1"/>
    <property type="match status" value="1"/>
</dbReference>